<dbReference type="SUPFAM" id="SSF54523">
    <property type="entry name" value="Pili subunits"/>
    <property type="match status" value="1"/>
</dbReference>
<evidence type="ECO:0008006" key="4">
    <source>
        <dbReference type="Google" id="ProtNLM"/>
    </source>
</evidence>
<comment type="caution">
    <text evidence="2">The sequence shown here is derived from an EMBL/GenBank/DDBJ whole genome shotgun (WGS) entry which is preliminary data.</text>
</comment>
<keyword evidence="3" id="KW-1185">Reference proteome</keyword>
<dbReference type="PROSITE" id="PS00409">
    <property type="entry name" value="PROKAR_NTER_METHYL"/>
    <property type="match status" value="1"/>
</dbReference>
<dbReference type="Pfam" id="PF07963">
    <property type="entry name" value="N_methyl"/>
    <property type="match status" value="1"/>
</dbReference>
<dbReference type="RefSeq" id="WP_345015107.1">
    <property type="nucleotide sequence ID" value="NZ_BAABFC010000030.1"/>
</dbReference>
<proteinExistence type="predicted"/>
<gene>
    <name evidence="2" type="ORF">GCM10023095_32760</name>
</gene>
<organism evidence="2 3">
    <name type="scientific">Pseudaeromonas paramecii</name>
    <dbReference type="NCBI Taxonomy" id="2138166"/>
    <lineage>
        <taxon>Bacteria</taxon>
        <taxon>Pseudomonadati</taxon>
        <taxon>Pseudomonadota</taxon>
        <taxon>Gammaproteobacteria</taxon>
        <taxon>Aeromonadales</taxon>
        <taxon>Aeromonadaceae</taxon>
        <taxon>Pseudaeromonas</taxon>
    </lineage>
</organism>
<dbReference type="InterPro" id="IPR012902">
    <property type="entry name" value="N_methyl_site"/>
</dbReference>
<dbReference type="NCBIfam" id="TIGR02532">
    <property type="entry name" value="IV_pilin_GFxxxE"/>
    <property type="match status" value="1"/>
</dbReference>
<evidence type="ECO:0000313" key="3">
    <source>
        <dbReference type="Proteomes" id="UP001501321"/>
    </source>
</evidence>
<sequence>MGRARGFTLVELVTVLVLVGLLAVTVLPRFLTRGGFDEVIYRDRLAALLQQAQLMAMSRASQCSTLLFEPHRFGIPRREPSQTHCDASLPSVGEAYASPSLGIRAEEAVSTVTLSAPAQLSFDYWGRPLDVSGTAYASQLVIGIQGESSLKLCIETQGYIHVC</sequence>
<feature type="transmembrane region" description="Helical" evidence="1">
    <location>
        <begin position="6"/>
        <end position="27"/>
    </location>
</feature>
<dbReference type="EMBL" id="BAABFC010000030">
    <property type="protein sequence ID" value="GAA4504588.1"/>
    <property type="molecule type" value="Genomic_DNA"/>
</dbReference>
<keyword evidence="1" id="KW-0472">Membrane</keyword>
<protein>
    <recommendedName>
        <fullName evidence="4">Prepilin-type N-terminal cleavage/methylation domain-containing protein</fullName>
    </recommendedName>
</protein>
<name>A0ABP8QKP5_9GAMM</name>
<evidence type="ECO:0000313" key="2">
    <source>
        <dbReference type="EMBL" id="GAA4504588.1"/>
    </source>
</evidence>
<keyword evidence="1" id="KW-1133">Transmembrane helix</keyword>
<keyword evidence="1" id="KW-0812">Transmembrane</keyword>
<reference evidence="3" key="1">
    <citation type="journal article" date="2019" name="Int. J. Syst. Evol. Microbiol.">
        <title>The Global Catalogue of Microorganisms (GCM) 10K type strain sequencing project: providing services to taxonomists for standard genome sequencing and annotation.</title>
        <authorList>
            <consortium name="The Broad Institute Genomics Platform"/>
            <consortium name="The Broad Institute Genome Sequencing Center for Infectious Disease"/>
            <person name="Wu L."/>
            <person name="Ma J."/>
        </authorList>
    </citation>
    <scope>NUCLEOTIDE SEQUENCE [LARGE SCALE GENOMIC DNA]</scope>
    <source>
        <strain evidence="3">JCM 32226</strain>
    </source>
</reference>
<accession>A0ABP8QKP5</accession>
<dbReference type="Proteomes" id="UP001501321">
    <property type="component" value="Unassembled WGS sequence"/>
</dbReference>
<dbReference type="InterPro" id="IPR045584">
    <property type="entry name" value="Pilin-like"/>
</dbReference>
<evidence type="ECO:0000256" key="1">
    <source>
        <dbReference type="SAM" id="Phobius"/>
    </source>
</evidence>